<dbReference type="InterPro" id="IPR035500">
    <property type="entry name" value="NHR-like_dom_sf"/>
</dbReference>
<evidence type="ECO:0000256" key="6">
    <source>
        <dbReference type="ARBA" id="ARBA00023015"/>
    </source>
</evidence>
<dbReference type="InterPro" id="IPR013088">
    <property type="entry name" value="Znf_NHR/GATA"/>
</dbReference>
<dbReference type="PRINTS" id="PR00047">
    <property type="entry name" value="STROIDFINGER"/>
</dbReference>
<protein>
    <recommendedName>
        <fullName evidence="12">Nuclear receptor domain-containing protein</fullName>
    </recommendedName>
</protein>
<dbReference type="Proteomes" id="UP000494206">
    <property type="component" value="Unassembled WGS sequence"/>
</dbReference>
<feature type="region of interest" description="Disordered" evidence="11">
    <location>
        <begin position="264"/>
        <end position="291"/>
    </location>
</feature>
<feature type="compositionally biased region" description="Low complexity" evidence="11">
    <location>
        <begin position="46"/>
        <end position="81"/>
    </location>
</feature>
<keyword evidence="14" id="KW-1185">Reference proteome</keyword>
<keyword evidence="8" id="KW-0804">Transcription</keyword>
<feature type="region of interest" description="Disordered" evidence="11">
    <location>
        <begin position="546"/>
        <end position="576"/>
    </location>
</feature>
<dbReference type="GO" id="GO:0043565">
    <property type="term" value="F:sequence-specific DNA binding"/>
    <property type="evidence" value="ECO:0007669"/>
    <property type="project" value="InterPro"/>
</dbReference>
<feature type="compositionally biased region" description="Low complexity" evidence="11">
    <location>
        <begin position="271"/>
        <end position="287"/>
    </location>
</feature>
<dbReference type="PROSITE" id="PS00031">
    <property type="entry name" value="NUCLEAR_REC_DBD_1"/>
    <property type="match status" value="1"/>
</dbReference>
<dbReference type="PANTHER" id="PTHR24083">
    <property type="entry name" value="NUCLEAR HORMONE RECEPTOR"/>
    <property type="match status" value="1"/>
</dbReference>
<evidence type="ECO:0000259" key="12">
    <source>
        <dbReference type="PROSITE" id="PS51030"/>
    </source>
</evidence>
<keyword evidence="10" id="KW-0539">Nucleus</keyword>
<dbReference type="Pfam" id="PF00104">
    <property type="entry name" value="Hormone_recep"/>
    <property type="match status" value="1"/>
</dbReference>
<evidence type="ECO:0000256" key="4">
    <source>
        <dbReference type="ARBA" id="ARBA00022771"/>
    </source>
</evidence>
<keyword evidence="4" id="KW-0863">Zinc-finger</keyword>
<keyword evidence="9" id="KW-0675">Receptor</keyword>
<evidence type="ECO:0000256" key="8">
    <source>
        <dbReference type="ARBA" id="ARBA00023163"/>
    </source>
</evidence>
<keyword evidence="7" id="KW-0238">DNA-binding</keyword>
<dbReference type="GO" id="GO:0008270">
    <property type="term" value="F:zinc ion binding"/>
    <property type="evidence" value="ECO:0007669"/>
    <property type="project" value="UniProtKB-KW"/>
</dbReference>
<dbReference type="OrthoDB" id="40902at2759"/>
<evidence type="ECO:0000313" key="14">
    <source>
        <dbReference type="Proteomes" id="UP000494206"/>
    </source>
</evidence>
<feature type="domain" description="Nuclear receptor" evidence="12">
    <location>
        <begin position="191"/>
        <end position="266"/>
    </location>
</feature>
<dbReference type="SMART" id="SM00399">
    <property type="entry name" value="ZnF_C4"/>
    <property type="match status" value="1"/>
</dbReference>
<sequence length="659" mass="72023">MGSVLNYACDIPTFDPPFKFAANGMTLGDACSIEQPPPPPIDFSRTAATTTTAQQHQHQQQSSEHLLGNNSSSSLISSGSGTPTAFQPPPQANQQQSQQQPQQTIFNPALMAAHLGVLNPQLVAMMQAATSHNSMIQSHAGVVGPPLVPNIIQQINALRSSHFSNANTMSGIQRISSPRSMNNGDRSENCGELCVVCGDKASGRHYGAVSCEGCKGFFKRSIRKQIGYICRSSRDCPVTKFHRNRCQYCRLRKCLAMGMRSESVQAERRPVNSSSNSDSPPNINSTPRALTPLNPGLVNGLLSLVKMEQDAKPSAIDQMLQQERAIKQEVASRPMSPANEFTKIKRESIGEDESGLDTMTVMGLVHSASPTSSGAGSSASLSDDTGPIFTPERCRFELPIPSPPPSQINNQFVSETASRLLFLSCHWIKDARVHLRSTTLESVLKRKWCDLFVLGLMQTAETIQLHRMLDSMTLQLMAALELDQLAMLVQLNRKFQSRSLSPVEFAYLKLISFTAEDTPTCVYSAETSAANVAASQELFEHVSSSKCSTSGSAEHINVDDSTSEDNETHITSQQHHNQSQAVERFSKLMQLLPCLRWFDSSIIVELFFSNVLGQMSIETVIPFVLQMNVMSIFETPTSTTSSSSDTLSSSSISDLIHNQ</sequence>
<evidence type="ECO:0000256" key="10">
    <source>
        <dbReference type="ARBA" id="ARBA00023242"/>
    </source>
</evidence>
<evidence type="ECO:0000256" key="5">
    <source>
        <dbReference type="ARBA" id="ARBA00022833"/>
    </source>
</evidence>
<dbReference type="InterPro" id="IPR050274">
    <property type="entry name" value="Nuclear_hormone_rcpt_NR2"/>
</dbReference>
<dbReference type="SUPFAM" id="SSF57716">
    <property type="entry name" value="Glucocorticoid receptor-like (DNA-binding domain)"/>
    <property type="match status" value="1"/>
</dbReference>
<dbReference type="SUPFAM" id="SSF48508">
    <property type="entry name" value="Nuclear receptor ligand-binding domain"/>
    <property type="match status" value="1"/>
</dbReference>
<evidence type="ECO:0000256" key="2">
    <source>
        <dbReference type="ARBA" id="ARBA00005993"/>
    </source>
</evidence>
<dbReference type="Gene3D" id="3.30.50.10">
    <property type="entry name" value="Erythroid Transcription Factor GATA-1, subunit A"/>
    <property type="match status" value="1"/>
</dbReference>
<evidence type="ECO:0000256" key="3">
    <source>
        <dbReference type="ARBA" id="ARBA00022723"/>
    </source>
</evidence>
<name>A0A8S1FDE4_9PELO</name>
<comment type="subcellular location">
    <subcellularLocation>
        <location evidence="1">Nucleus</location>
    </subcellularLocation>
</comment>
<comment type="caution">
    <text evidence="13">The sequence shown here is derived from an EMBL/GenBank/DDBJ whole genome shotgun (WGS) entry which is preliminary data.</text>
</comment>
<dbReference type="GO" id="GO:0005634">
    <property type="term" value="C:nucleus"/>
    <property type="evidence" value="ECO:0007669"/>
    <property type="project" value="UniProtKB-SubCell"/>
</dbReference>
<keyword evidence="5" id="KW-0862">Zinc</keyword>
<feature type="compositionally biased region" description="Low complexity" evidence="11">
    <location>
        <begin position="92"/>
        <end position="102"/>
    </location>
</feature>
<dbReference type="PROSITE" id="PS51030">
    <property type="entry name" value="NUCLEAR_REC_DBD_2"/>
    <property type="match status" value="1"/>
</dbReference>
<dbReference type="InterPro" id="IPR001628">
    <property type="entry name" value="Znf_hrmn_rcpt"/>
</dbReference>
<organism evidence="13 14">
    <name type="scientific">Caenorhabditis bovis</name>
    <dbReference type="NCBI Taxonomy" id="2654633"/>
    <lineage>
        <taxon>Eukaryota</taxon>
        <taxon>Metazoa</taxon>
        <taxon>Ecdysozoa</taxon>
        <taxon>Nematoda</taxon>
        <taxon>Chromadorea</taxon>
        <taxon>Rhabditida</taxon>
        <taxon>Rhabditina</taxon>
        <taxon>Rhabditomorpha</taxon>
        <taxon>Rhabditoidea</taxon>
        <taxon>Rhabditidae</taxon>
        <taxon>Peloderinae</taxon>
        <taxon>Caenorhabditis</taxon>
    </lineage>
</organism>
<keyword evidence="6" id="KW-0805">Transcription regulation</keyword>
<gene>
    <name evidence="13" type="ORF">CBOVIS_LOCUS10822</name>
</gene>
<evidence type="ECO:0000256" key="9">
    <source>
        <dbReference type="ARBA" id="ARBA00023170"/>
    </source>
</evidence>
<comment type="similarity">
    <text evidence="2">Belongs to the nuclear hormone receptor family.</text>
</comment>
<evidence type="ECO:0000256" key="11">
    <source>
        <dbReference type="SAM" id="MobiDB-lite"/>
    </source>
</evidence>
<accession>A0A8S1FDE4</accession>
<dbReference type="Gene3D" id="1.10.565.10">
    <property type="entry name" value="Retinoid X Receptor"/>
    <property type="match status" value="1"/>
</dbReference>
<keyword evidence="3" id="KW-0479">Metal-binding</keyword>
<reference evidence="13 14" key="1">
    <citation type="submission" date="2020-04" db="EMBL/GenBank/DDBJ databases">
        <authorList>
            <person name="Laetsch R D."/>
            <person name="Stevens L."/>
            <person name="Kumar S."/>
            <person name="Blaxter L. M."/>
        </authorList>
    </citation>
    <scope>NUCLEOTIDE SEQUENCE [LARGE SCALE GENOMIC DNA]</scope>
</reference>
<dbReference type="FunFam" id="3.30.50.10:FF:000015">
    <property type="entry name" value="Nuclear receptor subfamily 2, group C, member 1"/>
    <property type="match status" value="1"/>
</dbReference>
<dbReference type="EMBL" id="CADEPM010000008">
    <property type="protein sequence ID" value="CAB3409132.1"/>
    <property type="molecule type" value="Genomic_DNA"/>
</dbReference>
<evidence type="ECO:0000256" key="7">
    <source>
        <dbReference type="ARBA" id="ARBA00023125"/>
    </source>
</evidence>
<evidence type="ECO:0000256" key="1">
    <source>
        <dbReference type="ARBA" id="ARBA00004123"/>
    </source>
</evidence>
<feature type="compositionally biased region" description="Low complexity" evidence="11">
    <location>
        <begin position="637"/>
        <end position="659"/>
    </location>
</feature>
<dbReference type="Pfam" id="PF00105">
    <property type="entry name" value="zf-C4"/>
    <property type="match status" value="1"/>
</dbReference>
<dbReference type="AlphaFoldDB" id="A0A8S1FDE4"/>
<evidence type="ECO:0000313" key="13">
    <source>
        <dbReference type="EMBL" id="CAB3409132.1"/>
    </source>
</evidence>
<dbReference type="InterPro" id="IPR000536">
    <property type="entry name" value="Nucl_hrmn_rcpt_lig-bd"/>
</dbReference>
<dbReference type="GO" id="GO:0003700">
    <property type="term" value="F:DNA-binding transcription factor activity"/>
    <property type="evidence" value="ECO:0007669"/>
    <property type="project" value="InterPro"/>
</dbReference>
<feature type="region of interest" description="Disordered" evidence="11">
    <location>
        <begin position="31"/>
        <end position="102"/>
    </location>
</feature>
<feature type="region of interest" description="Disordered" evidence="11">
    <location>
        <begin position="636"/>
        <end position="659"/>
    </location>
</feature>
<proteinExistence type="inferred from homology"/>